<dbReference type="InterPro" id="IPR011110">
    <property type="entry name" value="Reg_prop"/>
</dbReference>
<dbReference type="InterPro" id="IPR003661">
    <property type="entry name" value="HisK_dim/P_dom"/>
</dbReference>
<evidence type="ECO:0000256" key="9">
    <source>
        <dbReference type="ARBA" id="ARBA00023015"/>
    </source>
</evidence>
<dbReference type="Pfam" id="PF02518">
    <property type="entry name" value="HATPase_c"/>
    <property type="match status" value="1"/>
</dbReference>
<dbReference type="PRINTS" id="PR00344">
    <property type="entry name" value="BCTRLSENSOR"/>
</dbReference>
<evidence type="ECO:0000256" key="11">
    <source>
        <dbReference type="PROSITE-ProRule" id="PRU00169"/>
    </source>
</evidence>
<keyword evidence="3 11" id="KW-0597">Phosphoprotein</keyword>
<dbReference type="OrthoDB" id="1489484at2"/>
<dbReference type="SUPFAM" id="SSF101898">
    <property type="entry name" value="NHL repeat"/>
    <property type="match status" value="1"/>
</dbReference>
<feature type="chain" id="PRO_5012929517" description="histidine kinase" evidence="13">
    <location>
        <begin position="21"/>
        <end position="1347"/>
    </location>
</feature>
<keyword evidence="4" id="KW-0808">Transferase</keyword>
<sequence length="1347" mass="152657">MFTKQLLIPLLLLLCLHTQAQDFVSLNVNDGLSNNQINCIYKDSKGFMWFGTMSGLNRFDGTAYRIYRHKQGDSLSISDNYILAIYPAPGDRMYIHTRNGDAIYNPVTEQFEKAARWLAAMGLPEYGISCMQRSGNTFWFAYQDGRLFCKKQDHPVKQIAVKPDPENPVTDMGATQSGYMLALHKNGELDKIAVNTLQLTDRQNLISPQPLKKPLSMRLFIDSDDDLWVYMEGSDYGVTYVNGNTWHAERLSSRNSELNNDIINSIVQDDKGQIWIGTDHGGINLLNKKTFKVRHLLHRDDNSKSLADNAIYSMYKDDLGIIWCGTYKSGISYYAESMHKFALHNRRPDDRSPMTYNDVNCFAEDQNGNIWIGSNGGGLLFYDRQKNTYREWKHNPNDPTSISTDVILSLLVDKDNSLWIGYYYGGLDHMVDGRITHYTPDPDNTLSLADKTVWKLFRDSQNNFWIGTLGSGMDRFAPQIPAFYHNNVSMHNSVHSNFISDITEDKSGNLWIGTAYGIDMMDKAKGLFIHYLHDTHGLSNDNVSSVLCDSRGFIWAGSRDGLCVFNAAEQRFRTFRMEDGLPDNNIISILEDNGGHLWVSTSNGLSKITPRQEAGKGIIGISCRNFNYKDGLQGDAFNVNAALKLRSGELVFGGANGFNLFDPASIIQARTEPPLVFTSLQLFNRTVGVDEKIHNHVILPAGLPETKEITLRYDENDFSLDFAALDFLNTDKNKYTYVYQLEGFNREWQTADARSKRITYTNINPGTYTLRLKALNDEGDASWKGISLKITIRPPFWATGWAYAVYALLLAGGLFLLRHITLQRVHRRFALAQERKEVQRLHELDMLKIKLFTNLSHEFRTPVSLILAPLDEVIRHEKEPAIRQKLYLMRRNARRLLNLVNQLMDFRRMEMHELKLDPTPGDLVDFIREAVYSFSDLAERKQMQLDFQTNMEQLFTSFDHDKIERILFNLLSNAFKFTPVGGKVRVGVQVSTVEEDALLELKVEDTGIGIPADRQESVFEQFFKHDVPGGINSQGSGIGLAITREFVKLCQGQITVHSEEHKGTVFTITLPLKITTAEAKPGPVAPQPEPKPVAGTKGKATVLLVEDNDDFRFYLKENMKEEYQVLEASNGIEGWQKVLAGHPDLVVSDVNMPLMDGITLCAKIRSDSRTKRTPVILLTAMAAEEEQLKALDHGAADYLVKPFNVEIMLSRVRNVLADRTAAPAIVLPVHQSGEPALSADEKFIQKALEVVERNLSNPEFSVEELSKELCMNRVSVYRRIFAISGQPPIEFIRSVRLQRAAQLLSRSEMNVAEVAYEVGFNNPKYFSKYFKMVYHMLPSAYQAANRK</sequence>
<dbReference type="GO" id="GO:0000155">
    <property type="term" value="F:phosphorelay sensor kinase activity"/>
    <property type="evidence" value="ECO:0007669"/>
    <property type="project" value="InterPro"/>
</dbReference>
<dbReference type="SUPFAM" id="SSF47384">
    <property type="entry name" value="Homodimeric domain of signal transducing histidine kinase"/>
    <property type="match status" value="1"/>
</dbReference>
<name>A0A1M7MNJ6_9BACT</name>
<protein>
    <recommendedName>
        <fullName evidence="2">histidine kinase</fullName>
        <ecNumber evidence="2">2.7.13.3</ecNumber>
    </recommendedName>
</protein>
<dbReference type="SUPFAM" id="SSF63829">
    <property type="entry name" value="Calcium-dependent phosphotriesterase"/>
    <property type="match status" value="2"/>
</dbReference>
<dbReference type="InterPro" id="IPR011123">
    <property type="entry name" value="Y_Y_Y"/>
</dbReference>
<dbReference type="RefSeq" id="WP_073087455.1">
    <property type="nucleotide sequence ID" value="NZ_FRBL01000014.1"/>
</dbReference>
<dbReference type="PROSITE" id="PS50110">
    <property type="entry name" value="RESPONSE_REGULATORY"/>
    <property type="match status" value="1"/>
</dbReference>
<dbReference type="SMART" id="SM00448">
    <property type="entry name" value="REC"/>
    <property type="match status" value="1"/>
</dbReference>
<dbReference type="InterPro" id="IPR003594">
    <property type="entry name" value="HATPase_dom"/>
</dbReference>
<organism evidence="17 18">
    <name type="scientific">Chitinophaga jiangningensis</name>
    <dbReference type="NCBI Taxonomy" id="1419482"/>
    <lineage>
        <taxon>Bacteria</taxon>
        <taxon>Pseudomonadati</taxon>
        <taxon>Bacteroidota</taxon>
        <taxon>Chitinophagia</taxon>
        <taxon>Chitinophagales</taxon>
        <taxon>Chitinophagaceae</taxon>
        <taxon>Chitinophaga</taxon>
    </lineage>
</organism>
<dbReference type="SUPFAM" id="SSF46689">
    <property type="entry name" value="Homeodomain-like"/>
    <property type="match status" value="1"/>
</dbReference>
<evidence type="ECO:0000256" key="1">
    <source>
        <dbReference type="ARBA" id="ARBA00000085"/>
    </source>
</evidence>
<feature type="domain" description="Histidine kinase" evidence="15">
    <location>
        <begin position="854"/>
        <end position="1074"/>
    </location>
</feature>
<dbReference type="FunFam" id="3.30.565.10:FF:000037">
    <property type="entry name" value="Hybrid sensor histidine kinase/response regulator"/>
    <property type="match status" value="1"/>
</dbReference>
<evidence type="ECO:0000256" key="6">
    <source>
        <dbReference type="ARBA" id="ARBA00022777"/>
    </source>
</evidence>
<dbReference type="Gene3D" id="3.30.565.10">
    <property type="entry name" value="Histidine kinase-like ATPase, C-terminal domain"/>
    <property type="match status" value="1"/>
</dbReference>
<dbReference type="PANTHER" id="PTHR43547">
    <property type="entry name" value="TWO-COMPONENT HISTIDINE KINASE"/>
    <property type="match status" value="1"/>
</dbReference>
<evidence type="ECO:0000256" key="4">
    <source>
        <dbReference type="ARBA" id="ARBA00022679"/>
    </source>
</evidence>
<keyword evidence="7" id="KW-0067">ATP-binding</keyword>
<dbReference type="Gene3D" id="3.40.50.2300">
    <property type="match status" value="1"/>
</dbReference>
<keyword evidence="18" id="KW-1185">Reference proteome</keyword>
<dbReference type="InterPro" id="IPR001789">
    <property type="entry name" value="Sig_transdc_resp-reg_receiver"/>
</dbReference>
<evidence type="ECO:0000256" key="13">
    <source>
        <dbReference type="SAM" id="SignalP"/>
    </source>
</evidence>
<evidence type="ECO:0000313" key="17">
    <source>
        <dbReference type="EMBL" id="SHM92505.1"/>
    </source>
</evidence>
<dbReference type="FunFam" id="1.10.287.130:FF:000045">
    <property type="entry name" value="Two-component system sensor histidine kinase/response regulator"/>
    <property type="match status" value="1"/>
</dbReference>
<dbReference type="Pfam" id="PF07495">
    <property type="entry name" value="Y_Y_Y"/>
    <property type="match status" value="1"/>
</dbReference>
<dbReference type="Gene3D" id="2.60.40.10">
    <property type="entry name" value="Immunoglobulins"/>
    <property type="match status" value="1"/>
</dbReference>
<gene>
    <name evidence="17" type="ORF">SAMN05444266_1147</name>
</gene>
<evidence type="ECO:0000256" key="12">
    <source>
        <dbReference type="SAM" id="Phobius"/>
    </source>
</evidence>
<dbReference type="InterPro" id="IPR018060">
    <property type="entry name" value="HTH_AraC"/>
</dbReference>
<dbReference type="InterPro" id="IPR013783">
    <property type="entry name" value="Ig-like_fold"/>
</dbReference>
<dbReference type="CDD" id="cd17574">
    <property type="entry name" value="REC_OmpR"/>
    <property type="match status" value="1"/>
</dbReference>
<evidence type="ECO:0000256" key="3">
    <source>
        <dbReference type="ARBA" id="ARBA00022553"/>
    </source>
</evidence>
<dbReference type="Gene3D" id="2.130.10.10">
    <property type="entry name" value="YVTN repeat-like/Quinoprotein amine dehydrogenase"/>
    <property type="match status" value="2"/>
</dbReference>
<feature type="transmembrane region" description="Helical" evidence="12">
    <location>
        <begin position="796"/>
        <end position="817"/>
    </location>
</feature>
<comment type="catalytic activity">
    <reaction evidence="1">
        <text>ATP + protein L-histidine = ADP + protein N-phospho-L-histidine.</text>
        <dbReference type="EC" id="2.7.13.3"/>
    </reaction>
</comment>
<dbReference type="Gene3D" id="1.10.287.130">
    <property type="match status" value="1"/>
</dbReference>
<keyword evidence="6 17" id="KW-0418">Kinase</keyword>
<dbReference type="InterPro" id="IPR015943">
    <property type="entry name" value="WD40/YVTN_repeat-like_dom_sf"/>
</dbReference>
<keyword evidence="12" id="KW-0812">Transmembrane</keyword>
<feature type="domain" description="Response regulatory" evidence="16">
    <location>
        <begin position="1101"/>
        <end position="1216"/>
    </location>
</feature>
<dbReference type="Gene3D" id="1.10.10.60">
    <property type="entry name" value="Homeodomain-like"/>
    <property type="match status" value="1"/>
</dbReference>
<dbReference type="GO" id="GO:0005524">
    <property type="term" value="F:ATP binding"/>
    <property type="evidence" value="ECO:0007669"/>
    <property type="project" value="UniProtKB-KW"/>
</dbReference>
<proteinExistence type="predicted"/>
<dbReference type="EMBL" id="FRBL01000014">
    <property type="protein sequence ID" value="SHM92505.1"/>
    <property type="molecule type" value="Genomic_DNA"/>
</dbReference>
<dbReference type="Pfam" id="PF00072">
    <property type="entry name" value="Response_reg"/>
    <property type="match status" value="1"/>
</dbReference>
<evidence type="ECO:0000256" key="7">
    <source>
        <dbReference type="ARBA" id="ARBA00022840"/>
    </source>
</evidence>
<keyword evidence="9" id="KW-0805">Transcription regulation</keyword>
<dbReference type="InterPro" id="IPR004358">
    <property type="entry name" value="Sig_transdc_His_kin-like_C"/>
</dbReference>
<keyword evidence="5" id="KW-0547">Nucleotide-binding</keyword>
<dbReference type="Pfam" id="PF00512">
    <property type="entry name" value="HisKA"/>
    <property type="match status" value="1"/>
</dbReference>
<feature type="domain" description="HTH araC/xylS-type" evidence="14">
    <location>
        <begin position="1245"/>
        <end position="1344"/>
    </location>
</feature>
<evidence type="ECO:0000313" key="18">
    <source>
        <dbReference type="Proteomes" id="UP000184420"/>
    </source>
</evidence>
<keyword evidence="12" id="KW-0472">Membrane</keyword>
<dbReference type="GO" id="GO:0003700">
    <property type="term" value="F:DNA-binding transcription factor activity"/>
    <property type="evidence" value="ECO:0007669"/>
    <property type="project" value="InterPro"/>
</dbReference>
<dbReference type="EC" id="2.7.13.3" evidence="2"/>
<evidence type="ECO:0000259" key="14">
    <source>
        <dbReference type="PROSITE" id="PS01124"/>
    </source>
</evidence>
<evidence type="ECO:0000256" key="10">
    <source>
        <dbReference type="ARBA" id="ARBA00023163"/>
    </source>
</evidence>
<evidence type="ECO:0000256" key="5">
    <source>
        <dbReference type="ARBA" id="ARBA00022741"/>
    </source>
</evidence>
<evidence type="ECO:0000259" key="16">
    <source>
        <dbReference type="PROSITE" id="PS50110"/>
    </source>
</evidence>
<dbReference type="InterPro" id="IPR036890">
    <property type="entry name" value="HATPase_C_sf"/>
</dbReference>
<dbReference type="SUPFAM" id="SSF52172">
    <property type="entry name" value="CheY-like"/>
    <property type="match status" value="1"/>
</dbReference>
<dbReference type="Pfam" id="PF07494">
    <property type="entry name" value="Reg_prop"/>
    <property type="match status" value="8"/>
</dbReference>
<evidence type="ECO:0000256" key="8">
    <source>
        <dbReference type="ARBA" id="ARBA00023012"/>
    </source>
</evidence>
<dbReference type="STRING" id="1419482.SAMN05444266_1147"/>
<evidence type="ECO:0000256" key="2">
    <source>
        <dbReference type="ARBA" id="ARBA00012438"/>
    </source>
</evidence>
<dbReference type="GO" id="GO:0043565">
    <property type="term" value="F:sequence-specific DNA binding"/>
    <property type="evidence" value="ECO:0007669"/>
    <property type="project" value="InterPro"/>
</dbReference>
<keyword evidence="10" id="KW-0804">Transcription</keyword>
<dbReference type="CDD" id="cd00082">
    <property type="entry name" value="HisKA"/>
    <property type="match status" value="1"/>
</dbReference>
<dbReference type="Pfam" id="PF12833">
    <property type="entry name" value="HTH_18"/>
    <property type="match status" value="1"/>
</dbReference>
<reference evidence="17 18" key="1">
    <citation type="submission" date="2016-11" db="EMBL/GenBank/DDBJ databases">
        <authorList>
            <person name="Jaros S."/>
            <person name="Januszkiewicz K."/>
            <person name="Wedrychowicz H."/>
        </authorList>
    </citation>
    <scope>NUCLEOTIDE SEQUENCE [LARGE SCALE GENOMIC DNA]</scope>
    <source>
        <strain evidence="17 18">DSM 27406</strain>
    </source>
</reference>
<keyword evidence="12" id="KW-1133">Transmembrane helix</keyword>
<dbReference type="InterPro" id="IPR036097">
    <property type="entry name" value="HisK_dim/P_sf"/>
</dbReference>
<keyword evidence="8" id="KW-0902">Two-component regulatory system</keyword>
<feature type="modified residue" description="4-aspartylphosphate" evidence="11">
    <location>
        <position position="1149"/>
    </location>
</feature>
<dbReference type="SMART" id="SM00387">
    <property type="entry name" value="HATPase_c"/>
    <property type="match status" value="1"/>
</dbReference>
<dbReference type="PROSITE" id="PS50109">
    <property type="entry name" value="HIS_KIN"/>
    <property type="match status" value="1"/>
</dbReference>
<dbReference type="InterPro" id="IPR005467">
    <property type="entry name" value="His_kinase_dom"/>
</dbReference>
<dbReference type="Proteomes" id="UP000184420">
    <property type="component" value="Unassembled WGS sequence"/>
</dbReference>
<dbReference type="InterPro" id="IPR011006">
    <property type="entry name" value="CheY-like_superfamily"/>
</dbReference>
<feature type="signal peptide" evidence="13">
    <location>
        <begin position="1"/>
        <end position="20"/>
    </location>
</feature>
<dbReference type="SMART" id="SM00388">
    <property type="entry name" value="HisKA"/>
    <property type="match status" value="1"/>
</dbReference>
<dbReference type="SMART" id="SM00342">
    <property type="entry name" value="HTH_ARAC"/>
    <property type="match status" value="1"/>
</dbReference>
<dbReference type="PANTHER" id="PTHR43547:SF2">
    <property type="entry name" value="HYBRID SIGNAL TRANSDUCTION HISTIDINE KINASE C"/>
    <property type="match status" value="1"/>
</dbReference>
<dbReference type="PROSITE" id="PS01124">
    <property type="entry name" value="HTH_ARAC_FAMILY_2"/>
    <property type="match status" value="1"/>
</dbReference>
<evidence type="ECO:0000259" key="15">
    <source>
        <dbReference type="PROSITE" id="PS50109"/>
    </source>
</evidence>
<accession>A0A1M7MNJ6</accession>
<keyword evidence="13" id="KW-0732">Signal</keyword>
<dbReference type="SUPFAM" id="SSF55874">
    <property type="entry name" value="ATPase domain of HSP90 chaperone/DNA topoisomerase II/histidine kinase"/>
    <property type="match status" value="1"/>
</dbReference>
<dbReference type="FunFam" id="2.60.40.10:FF:000791">
    <property type="entry name" value="Two-component system sensor histidine kinase/response regulator"/>
    <property type="match status" value="1"/>
</dbReference>
<dbReference type="InterPro" id="IPR009057">
    <property type="entry name" value="Homeodomain-like_sf"/>
</dbReference>